<evidence type="ECO:0000256" key="7">
    <source>
        <dbReference type="ARBA" id="ARBA00022989"/>
    </source>
</evidence>
<evidence type="ECO:0000256" key="9">
    <source>
        <dbReference type="ARBA" id="ARBA00023004"/>
    </source>
</evidence>
<evidence type="ECO:0000313" key="13">
    <source>
        <dbReference type="Proteomes" id="UP000323000"/>
    </source>
</evidence>
<dbReference type="PANTHER" id="PTHR47953:SF19">
    <property type="entry name" value="OS06G0641600 PROTEIN"/>
    <property type="match status" value="1"/>
</dbReference>
<dbReference type="InterPro" id="IPR001128">
    <property type="entry name" value="Cyt_P450"/>
</dbReference>
<dbReference type="Pfam" id="PF00067">
    <property type="entry name" value="p450"/>
    <property type="match status" value="1"/>
</dbReference>
<keyword evidence="5" id="KW-0812">Transmembrane</keyword>
<dbReference type="PANTHER" id="PTHR47953">
    <property type="entry name" value="OS08G0105600 PROTEIN"/>
    <property type="match status" value="1"/>
</dbReference>
<evidence type="ECO:0000313" key="12">
    <source>
        <dbReference type="EMBL" id="TXG67687.1"/>
    </source>
</evidence>
<dbReference type="GO" id="GO:0004497">
    <property type="term" value="F:monooxygenase activity"/>
    <property type="evidence" value="ECO:0007669"/>
    <property type="project" value="UniProtKB-KW"/>
</dbReference>
<dbReference type="GO" id="GO:0005506">
    <property type="term" value="F:iron ion binding"/>
    <property type="evidence" value="ECO:0007669"/>
    <property type="project" value="InterPro"/>
</dbReference>
<reference evidence="13" key="1">
    <citation type="journal article" date="2019" name="Gigascience">
        <title>De novo genome assembly of the endangered Acer yangbiense, a plant species with extremely small populations endemic to Yunnan Province, China.</title>
        <authorList>
            <person name="Yang J."/>
            <person name="Wariss H.M."/>
            <person name="Tao L."/>
            <person name="Zhang R."/>
            <person name="Yun Q."/>
            <person name="Hollingsworth P."/>
            <person name="Dao Z."/>
            <person name="Luo G."/>
            <person name="Guo H."/>
            <person name="Ma Y."/>
            <person name="Sun W."/>
        </authorList>
    </citation>
    <scope>NUCLEOTIDE SEQUENCE [LARGE SCALE GENOMIC DNA]</scope>
    <source>
        <strain evidence="13">cv. Malutang</strain>
    </source>
</reference>
<keyword evidence="11" id="KW-0472">Membrane</keyword>
<sequence length="496" mass="56429">MKEDLQSSIFGSETALQIWTSLEEQLLPVTIEKEGHLKGMLMTIQKGSRSLEDYLRDFKSICDNLAAIKKPVPDLDMVFQFAPGLVEEVEDNSTPRAEVSLLLVDIIHKAIRTMVETLATAKQDRNQRTIAKGHKRGQLYTLDESSQEALNAINKDYDVNEFETQDINDVDTQDVHAESMQMVARPTRTHRPPTYLDDFECHNTISYSHALTTESTCKTNDTLPTEPKTLKTAFKDTRWVDAMHDVFLATWELSFKSIKEEETSNVIKTTYSKEGSLVNLSEKIFASTYAITARAAFGNKSKDQQKFILIVMKAIELASGFSIADLYPSIGILEVITGMKSKIEKLHQERDRILGDIIDEHKERRQTAKTGQKEADEEDLIDVFLRLQEDGDLEFPLTNNNIKAVIWRFLDSSLDYKGMNLTHIPFGAGRRICPSIQFAIPNIELPLAQLLYHFDWKLPNGMKAEDLDMTEAFGLTVRRKKDLMLIPIRYCPCPDI</sequence>
<dbReference type="InterPro" id="IPR052306">
    <property type="entry name" value="CYP450_71D"/>
</dbReference>
<dbReference type="Gene3D" id="1.10.630.10">
    <property type="entry name" value="Cytochrome P450"/>
    <property type="match status" value="2"/>
</dbReference>
<organism evidence="12 13">
    <name type="scientific">Acer yangbiense</name>
    <dbReference type="NCBI Taxonomy" id="1000413"/>
    <lineage>
        <taxon>Eukaryota</taxon>
        <taxon>Viridiplantae</taxon>
        <taxon>Streptophyta</taxon>
        <taxon>Embryophyta</taxon>
        <taxon>Tracheophyta</taxon>
        <taxon>Spermatophyta</taxon>
        <taxon>Magnoliopsida</taxon>
        <taxon>eudicotyledons</taxon>
        <taxon>Gunneridae</taxon>
        <taxon>Pentapetalae</taxon>
        <taxon>rosids</taxon>
        <taxon>malvids</taxon>
        <taxon>Sapindales</taxon>
        <taxon>Sapindaceae</taxon>
        <taxon>Hippocastanoideae</taxon>
        <taxon>Acereae</taxon>
        <taxon>Acer</taxon>
    </lineage>
</organism>
<evidence type="ECO:0000256" key="5">
    <source>
        <dbReference type="ARBA" id="ARBA00022692"/>
    </source>
</evidence>
<dbReference type="Proteomes" id="UP000323000">
    <property type="component" value="Chromosome 3"/>
</dbReference>
<dbReference type="AlphaFoldDB" id="A0A5C7IED7"/>
<evidence type="ECO:0000256" key="10">
    <source>
        <dbReference type="ARBA" id="ARBA00023033"/>
    </source>
</evidence>
<keyword evidence="8" id="KW-0560">Oxidoreductase</keyword>
<dbReference type="SUPFAM" id="SSF48264">
    <property type="entry name" value="Cytochrome P450"/>
    <property type="match status" value="1"/>
</dbReference>
<dbReference type="InterPro" id="IPR036396">
    <property type="entry name" value="Cyt_P450_sf"/>
</dbReference>
<protein>
    <submittedName>
        <fullName evidence="12">Uncharacterized protein</fullName>
    </submittedName>
</protein>
<comment type="caution">
    <text evidence="12">The sequence shown here is derived from an EMBL/GenBank/DDBJ whole genome shotgun (WGS) entry which is preliminary data.</text>
</comment>
<dbReference type="OrthoDB" id="1845088at2759"/>
<dbReference type="GO" id="GO:0016020">
    <property type="term" value="C:membrane"/>
    <property type="evidence" value="ECO:0007669"/>
    <property type="project" value="UniProtKB-SubCell"/>
</dbReference>
<evidence type="ECO:0000256" key="4">
    <source>
        <dbReference type="ARBA" id="ARBA00022617"/>
    </source>
</evidence>
<comment type="similarity">
    <text evidence="3">Belongs to the cytochrome P450 family.</text>
</comment>
<keyword evidence="9" id="KW-0408">Iron</keyword>
<comment type="cofactor">
    <cofactor evidence="1">
        <name>heme</name>
        <dbReference type="ChEBI" id="CHEBI:30413"/>
    </cofactor>
</comment>
<evidence type="ECO:0000256" key="3">
    <source>
        <dbReference type="ARBA" id="ARBA00010617"/>
    </source>
</evidence>
<gene>
    <name evidence="12" type="ORF">EZV62_008962</name>
</gene>
<keyword evidence="7" id="KW-1133">Transmembrane helix</keyword>
<dbReference type="GO" id="GO:0016705">
    <property type="term" value="F:oxidoreductase activity, acting on paired donors, with incorporation or reduction of molecular oxygen"/>
    <property type="evidence" value="ECO:0007669"/>
    <property type="project" value="InterPro"/>
</dbReference>
<evidence type="ECO:0000256" key="11">
    <source>
        <dbReference type="ARBA" id="ARBA00023136"/>
    </source>
</evidence>
<dbReference type="EMBL" id="VAHF01000003">
    <property type="protein sequence ID" value="TXG67687.1"/>
    <property type="molecule type" value="Genomic_DNA"/>
</dbReference>
<comment type="subcellular location">
    <subcellularLocation>
        <location evidence="2">Membrane</location>
        <topology evidence="2">Single-pass membrane protein</topology>
    </subcellularLocation>
</comment>
<keyword evidence="10" id="KW-0503">Monooxygenase</keyword>
<evidence type="ECO:0000256" key="1">
    <source>
        <dbReference type="ARBA" id="ARBA00001971"/>
    </source>
</evidence>
<accession>A0A5C7IED7</accession>
<evidence type="ECO:0000256" key="8">
    <source>
        <dbReference type="ARBA" id="ARBA00023002"/>
    </source>
</evidence>
<name>A0A5C7IED7_9ROSI</name>
<proteinExistence type="inferred from homology"/>
<keyword evidence="6" id="KW-0479">Metal-binding</keyword>
<keyword evidence="4" id="KW-0349">Heme</keyword>
<evidence type="ECO:0000256" key="6">
    <source>
        <dbReference type="ARBA" id="ARBA00022723"/>
    </source>
</evidence>
<keyword evidence="13" id="KW-1185">Reference proteome</keyword>
<dbReference type="GO" id="GO:0020037">
    <property type="term" value="F:heme binding"/>
    <property type="evidence" value="ECO:0007669"/>
    <property type="project" value="InterPro"/>
</dbReference>
<evidence type="ECO:0000256" key="2">
    <source>
        <dbReference type="ARBA" id="ARBA00004167"/>
    </source>
</evidence>